<evidence type="ECO:0000313" key="3">
    <source>
        <dbReference type="Proteomes" id="UP000723463"/>
    </source>
</evidence>
<evidence type="ECO:0000313" key="2">
    <source>
        <dbReference type="EMBL" id="KAF9541556.1"/>
    </source>
</evidence>
<keyword evidence="3" id="KW-1185">Reference proteome</keyword>
<dbReference type="Proteomes" id="UP000723463">
    <property type="component" value="Unassembled WGS sequence"/>
</dbReference>
<dbReference type="EMBL" id="JAAAXW010000163">
    <property type="protein sequence ID" value="KAF9541556.1"/>
    <property type="molecule type" value="Genomic_DNA"/>
</dbReference>
<comment type="caution">
    <text evidence="2">The sequence shown here is derived from an EMBL/GenBank/DDBJ whole genome shotgun (WGS) entry which is preliminary data.</text>
</comment>
<dbReference type="AlphaFoldDB" id="A0A9P6K1K0"/>
<reference evidence="2" key="1">
    <citation type="journal article" date="2020" name="Fungal Divers.">
        <title>Resolving the Mortierellaceae phylogeny through synthesis of multi-gene phylogenetics and phylogenomics.</title>
        <authorList>
            <person name="Vandepol N."/>
            <person name="Liber J."/>
            <person name="Desiro A."/>
            <person name="Na H."/>
            <person name="Kennedy M."/>
            <person name="Barry K."/>
            <person name="Grigoriev I.V."/>
            <person name="Miller A.N."/>
            <person name="O'Donnell K."/>
            <person name="Stajich J.E."/>
            <person name="Bonito G."/>
        </authorList>
    </citation>
    <scope>NUCLEOTIDE SEQUENCE</scope>
    <source>
        <strain evidence="2">NRRL 2591</strain>
    </source>
</reference>
<proteinExistence type="predicted"/>
<accession>A0A9P6K1K0</accession>
<feature type="non-terminal residue" evidence="2">
    <location>
        <position position="55"/>
    </location>
</feature>
<sequence length="55" mass="6498">MSNNTQLQSTLSNTHNLPFVSDAEDSRMDEDDQQQPAWPSSRRNAQLVWLYRTMW</sequence>
<evidence type="ECO:0000256" key="1">
    <source>
        <dbReference type="SAM" id="MobiDB-lite"/>
    </source>
</evidence>
<feature type="region of interest" description="Disordered" evidence="1">
    <location>
        <begin position="1"/>
        <end position="40"/>
    </location>
</feature>
<protein>
    <submittedName>
        <fullName evidence="2">Uncharacterized protein</fullName>
    </submittedName>
</protein>
<feature type="compositionally biased region" description="Polar residues" evidence="1">
    <location>
        <begin position="1"/>
        <end position="16"/>
    </location>
</feature>
<gene>
    <name evidence="2" type="ORF">EC957_002992</name>
</gene>
<organism evidence="2 3">
    <name type="scientific">Mortierella hygrophila</name>
    <dbReference type="NCBI Taxonomy" id="979708"/>
    <lineage>
        <taxon>Eukaryota</taxon>
        <taxon>Fungi</taxon>
        <taxon>Fungi incertae sedis</taxon>
        <taxon>Mucoromycota</taxon>
        <taxon>Mortierellomycotina</taxon>
        <taxon>Mortierellomycetes</taxon>
        <taxon>Mortierellales</taxon>
        <taxon>Mortierellaceae</taxon>
        <taxon>Mortierella</taxon>
    </lineage>
</organism>
<name>A0A9P6K1K0_9FUNG</name>